<dbReference type="EMBL" id="PGGO01000029">
    <property type="protein sequence ID" value="PSH62601.1"/>
    <property type="molecule type" value="Genomic_DNA"/>
</dbReference>
<dbReference type="Proteomes" id="UP000241444">
    <property type="component" value="Unassembled WGS sequence"/>
</dbReference>
<protein>
    <submittedName>
        <fullName evidence="2">Uncharacterized protein</fullName>
    </submittedName>
</protein>
<feature type="transmembrane region" description="Helical" evidence="1">
    <location>
        <begin position="32"/>
        <end position="52"/>
    </location>
</feature>
<dbReference type="AlphaFoldDB" id="A0A2P7B806"/>
<comment type="caution">
    <text evidence="2">The sequence shown here is derived from an EMBL/GenBank/DDBJ whole genome shotgun (WGS) entry which is preliminary data.</text>
</comment>
<keyword evidence="1" id="KW-0472">Membrane</keyword>
<reference evidence="3" key="1">
    <citation type="submission" date="2017-11" db="EMBL/GenBank/DDBJ databases">
        <authorList>
            <person name="Kuznetsova I."/>
            <person name="Sazanova A."/>
            <person name="Chirak E."/>
            <person name="Safronova V."/>
            <person name="Willems A."/>
        </authorList>
    </citation>
    <scope>NUCLEOTIDE SEQUENCE [LARGE SCALE GENOMIC DNA]</scope>
    <source>
        <strain evidence="3">STM 196</strain>
    </source>
</reference>
<accession>A0A2P7B806</accession>
<gene>
    <name evidence="2" type="ORF">CU102_25435</name>
</gene>
<keyword evidence="1" id="KW-1133">Transmembrane helix</keyword>
<keyword evidence="3" id="KW-1185">Reference proteome</keyword>
<name>A0A2P7B806_9HYPH</name>
<evidence type="ECO:0000313" key="3">
    <source>
        <dbReference type="Proteomes" id="UP000241444"/>
    </source>
</evidence>
<evidence type="ECO:0000313" key="2">
    <source>
        <dbReference type="EMBL" id="PSH62601.1"/>
    </source>
</evidence>
<proteinExistence type="predicted"/>
<sequence>MPFDGQTGATHGRILILLTARRGGYIMLDRTAFIAIGLGLAMVFALLLYLALQGRHEEYTADKHLGAITL</sequence>
<organism evidence="2 3">
    <name type="scientific">Phyllobacterium brassicacearum</name>
    <dbReference type="NCBI Taxonomy" id="314235"/>
    <lineage>
        <taxon>Bacteria</taxon>
        <taxon>Pseudomonadati</taxon>
        <taxon>Pseudomonadota</taxon>
        <taxon>Alphaproteobacteria</taxon>
        <taxon>Hyphomicrobiales</taxon>
        <taxon>Phyllobacteriaceae</taxon>
        <taxon>Phyllobacterium</taxon>
    </lineage>
</organism>
<evidence type="ECO:0000256" key="1">
    <source>
        <dbReference type="SAM" id="Phobius"/>
    </source>
</evidence>
<keyword evidence="1" id="KW-0812">Transmembrane</keyword>